<dbReference type="InterPro" id="IPR012332">
    <property type="entry name" value="Autotransporter_pectin_lyase_C"/>
</dbReference>
<dbReference type="Proteomes" id="UP000232163">
    <property type="component" value="Unassembled WGS sequence"/>
</dbReference>
<dbReference type="Pfam" id="PF12951">
    <property type="entry name" value="PATR"/>
    <property type="match status" value="1"/>
</dbReference>
<dbReference type="InterPro" id="IPR013425">
    <property type="entry name" value="Autotrns_rpt"/>
</dbReference>
<sequence length="311" mass="33030">MACGVTATSALDDEWERSRVLAEKLHPSTGGFTVLSQYIAEFLKDPSKLGPSSTLITNSQGLAEIATTYGNDVITNAEENKIAPAASSTPVTSDGAITLNLDKPVATVQTPKPGTVVVYEDGKYTFDKKISGNVSLVKTGLGGLILSGDNDYTGDTHIAQGQLAVRGSVQNLTVDKDSAIVQTQADGGWNVRGDATFIPGSQLQIIAKPDGTLNPLKINGKLAITGSTLFHIHAADETIPTREGQIALFTQDHTIIRASKGWRLFNSAVVNEARISGPFLVMPINSKPYLRTLAYAYPSDGSLVITMKKNN</sequence>
<keyword evidence="3" id="KW-1185">Reference proteome</keyword>
<organism evidence="2 3">
    <name type="scientific">Phyllobacterium zundukense</name>
    <dbReference type="NCBI Taxonomy" id="1867719"/>
    <lineage>
        <taxon>Bacteria</taxon>
        <taxon>Pseudomonadati</taxon>
        <taxon>Pseudomonadota</taxon>
        <taxon>Alphaproteobacteria</taxon>
        <taxon>Hyphomicrobiales</taxon>
        <taxon>Phyllobacteriaceae</taxon>
        <taxon>Phyllobacterium</taxon>
    </lineage>
</organism>
<evidence type="ECO:0000256" key="1">
    <source>
        <dbReference type="ARBA" id="ARBA00022729"/>
    </source>
</evidence>
<reference evidence="2 3" key="1">
    <citation type="journal article" date="2017" name="Int J Environ Stud">
        <title>Does the Miocene-Pliocene relict legume Oxytropis triphylla form nitrogen-fixing nodules with a combination of bacterial strains?</title>
        <authorList>
            <person name="Safronova V."/>
            <person name="Belimov A."/>
            <person name="Sazanova A."/>
            <person name="Kuznetsova I."/>
            <person name="Popova J."/>
            <person name="Andronov E."/>
            <person name="Verkhozina A."/>
            <person name="Tikhonovich I."/>
        </authorList>
    </citation>
    <scope>NUCLEOTIDE SEQUENCE [LARGE SCALE GENOMIC DNA]</scope>
    <source>
        <strain evidence="2 3">Tri-38</strain>
    </source>
</reference>
<accession>A0A2N9W3W1</accession>
<gene>
    <name evidence="2" type="ORF">B5P45_01085</name>
</gene>
<dbReference type="EMBL" id="MZMT01000003">
    <property type="protein sequence ID" value="PIO46429.1"/>
    <property type="molecule type" value="Genomic_DNA"/>
</dbReference>
<dbReference type="InterPro" id="IPR011050">
    <property type="entry name" value="Pectin_lyase_fold/virulence"/>
</dbReference>
<protein>
    <submittedName>
        <fullName evidence="2">Uncharacterized protein</fullName>
    </submittedName>
</protein>
<proteinExistence type="predicted"/>
<evidence type="ECO:0000313" key="2">
    <source>
        <dbReference type="EMBL" id="PIO46429.1"/>
    </source>
</evidence>
<dbReference type="Gene3D" id="2.160.20.20">
    <property type="match status" value="1"/>
</dbReference>
<dbReference type="SUPFAM" id="SSF51126">
    <property type="entry name" value="Pectin lyase-like"/>
    <property type="match status" value="1"/>
</dbReference>
<name>A0A2N9W3W1_9HYPH</name>
<comment type="caution">
    <text evidence="2">The sequence shown here is derived from an EMBL/GenBank/DDBJ whole genome shotgun (WGS) entry which is preliminary data.</text>
</comment>
<dbReference type="NCBIfam" id="TIGR02601">
    <property type="entry name" value="autotrns_rpt"/>
    <property type="match status" value="1"/>
</dbReference>
<dbReference type="AlphaFoldDB" id="A0A2N9W3W1"/>
<keyword evidence="1" id="KW-0732">Signal</keyword>
<evidence type="ECO:0000313" key="3">
    <source>
        <dbReference type="Proteomes" id="UP000232163"/>
    </source>
</evidence>